<evidence type="ECO:0000259" key="3">
    <source>
        <dbReference type="PROSITE" id="PS51781"/>
    </source>
</evidence>
<proteinExistence type="inferred from homology"/>
<evidence type="ECO:0000256" key="1">
    <source>
        <dbReference type="ARBA" id="ARBA00007553"/>
    </source>
</evidence>
<name>A0A8S5U509_9CAUD</name>
<accession>A0A8S5U509</accession>
<comment type="similarity">
    <text evidence="1">Belongs to the N-acetylmuramoyl-L-alanine amidase 2 family.</text>
</comment>
<protein>
    <submittedName>
        <fullName evidence="4">SH3 domain protein</fullName>
    </submittedName>
</protein>
<dbReference type="Gene3D" id="3.90.1720.10">
    <property type="entry name" value="endopeptidase domain like (from Nostoc punctiforme)"/>
    <property type="match status" value="1"/>
</dbReference>
<dbReference type="Pfam" id="PF08239">
    <property type="entry name" value="SH3_3"/>
    <property type="match status" value="1"/>
</dbReference>
<sequence>MMKASELVSKAIDIAKNYKTLYVMGCFGAPMTSANKKRYTTNHSYNKAAARVKMINAASEDTFGFDCVCLIKGILWGWDGDKNATYGGAKYASNNVPDIGADSMIKKCPDASTTGWDSMEVGEVVWTTGHIGIYIGDGLAVECTPKWKNCVQITAVANIGSKSGYNARTWKKHGHIPYVEYSGQTEAPVPEKDTPSTPASSKEVKATGVATGFDKSLAGTYTVTAASGLNVRNAAGTNNKVLVAIPKGTKVQNYGYYTLVGGVKWLCVKFTYNGVTYIGFASASYLKK</sequence>
<organism evidence="4">
    <name type="scientific">Siphoviridae sp. ctZD11</name>
    <dbReference type="NCBI Taxonomy" id="2825556"/>
    <lineage>
        <taxon>Viruses</taxon>
        <taxon>Duplodnaviria</taxon>
        <taxon>Heunggongvirae</taxon>
        <taxon>Uroviricota</taxon>
        <taxon>Caudoviricetes</taxon>
    </lineage>
</organism>
<reference evidence="4" key="1">
    <citation type="journal article" date="2021" name="Proc. Natl. Acad. Sci. U.S.A.">
        <title>A Catalog of Tens of Thousands of Viruses from Human Metagenomes Reveals Hidden Associations with Chronic Diseases.</title>
        <authorList>
            <person name="Tisza M.J."/>
            <person name="Buck C.B."/>
        </authorList>
    </citation>
    <scope>NUCLEOTIDE SEQUENCE</scope>
    <source>
        <strain evidence="4">CtZD11</strain>
    </source>
</reference>
<feature type="domain" description="SH3b" evidence="3">
    <location>
        <begin position="218"/>
        <end position="288"/>
    </location>
</feature>
<dbReference type="EMBL" id="BK016014">
    <property type="protein sequence ID" value="DAF89560.1"/>
    <property type="molecule type" value="Genomic_DNA"/>
</dbReference>
<dbReference type="InterPro" id="IPR003646">
    <property type="entry name" value="SH3-like_bac-type"/>
</dbReference>
<evidence type="ECO:0000313" key="4">
    <source>
        <dbReference type="EMBL" id="DAF89560.1"/>
    </source>
</evidence>
<evidence type="ECO:0000256" key="2">
    <source>
        <dbReference type="SAM" id="MobiDB-lite"/>
    </source>
</evidence>
<dbReference type="Gene3D" id="2.30.30.40">
    <property type="entry name" value="SH3 Domains"/>
    <property type="match status" value="1"/>
</dbReference>
<dbReference type="PROSITE" id="PS51781">
    <property type="entry name" value="SH3B"/>
    <property type="match status" value="1"/>
</dbReference>
<feature type="region of interest" description="Disordered" evidence="2">
    <location>
        <begin position="183"/>
        <end position="203"/>
    </location>
</feature>